<evidence type="ECO:0000256" key="4">
    <source>
        <dbReference type="ARBA" id="ARBA00022989"/>
    </source>
</evidence>
<evidence type="ECO:0000256" key="5">
    <source>
        <dbReference type="ARBA" id="ARBA00023136"/>
    </source>
</evidence>
<dbReference type="Pfam" id="PF02133">
    <property type="entry name" value="Transp_cyt_pur"/>
    <property type="match status" value="1"/>
</dbReference>
<sequence>ATLKNIAVPTDLVTHLLPHSLGVATMIAVVLGTITANVLNIYSGALSSLVIDIPMKRWLGAIVVGALGTVVSWIAGQHGYWAHYESFLFLLGYWVAPWLAIVLIDYYFKSQGNYRTEEFYDKKKAFGAGTWAWLIGVALSIPFMNQ</sequence>
<evidence type="ECO:0000256" key="6">
    <source>
        <dbReference type="SAM" id="Phobius"/>
    </source>
</evidence>
<dbReference type="AlphaFoldDB" id="T1DG54"/>
<proteinExistence type="inferred from homology"/>
<keyword evidence="5 6" id="KW-0472">Membrane</keyword>
<dbReference type="EMBL" id="AUZX01000331">
    <property type="protein sequence ID" value="EQD80860.1"/>
    <property type="molecule type" value="Genomic_DNA"/>
</dbReference>
<dbReference type="GO" id="GO:0005886">
    <property type="term" value="C:plasma membrane"/>
    <property type="evidence" value="ECO:0007669"/>
    <property type="project" value="TreeGrafter"/>
</dbReference>
<keyword evidence="3 6" id="KW-0812">Transmembrane</keyword>
<keyword evidence="4 6" id="KW-1133">Transmembrane helix</keyword>
<dbReference type="InterPro" id="IPR030191">
    <property type="entry name" value="CodB"/>
</dbReference>
<feature type="non-terminal residue" evidence="7">
    <location>
        <position position="146"/>
    </location>
</feature>
<name>T1DG54_9ZZZZ</name>
<dbReference type="GO" id="GO:0015209">
    <property type="term" value="F:cytosine transmembrane transporter activity"/>
    <property type="evidence" value="ECO:0007669"/>
    <property type="project" value="InterPro"/>
</dbReference>
<evidence type="ECO:0000256" key="2">
    <source>
        <dbReference type="ARBA" id="ARBA00008974"/>
    </source>
</evidence>
<dbReference type="InterPro" id="IPR001248">
    <property type="entry name" value="Pur-cyt_permease"/>
</dbReference>
<comment type="subcellular location">
    <subcellularLocation>
        <location evidence="1">Membrane</location>
        <topology evidence="1">Multi-pass membrane protein</topology>
    </subcellularLocation>
</comment>
<accession>T1DG54</accession>
<reference evidence="7" key="1">
    <citation type="submission" date="2013-08" db="EMBL/GenBank/DDBJ databases">
        <authorList>
            <person name="Mendez C."/>
            <person name="Richter M."/>
            <person name="Ferrer M."/>
            <person name="Sanchez J."/>
        </authorList>
    </citation>
    <scope>NUCLEOTIDE SEQUENCE</scope>
</reference>
<reference evidence="7" key="2">
    <citation type="journal article" date="2014" name="ISME J.">
        <title>Microbial stratification in low pH oxic and suboxic macroscopic growths along an acid mine drainage.</title>
        <authorList>
            <person name="Mendez-Garcia C."/>
            <person name="Mesa V."/>
            <person name="Sprenger R.R."/>
            <person name="Richter M."/>
            <person name="Diez M.S."/>
            <person name="Solano J."/>
            <person name="Bargiela R."/>
            <person name="Golyshina O.V."/>
            <person name="Manteca A."/>
            <person name="Ramos J.L."/>
            <person name="Gallego J.R."/>
            <person name="Llorente I."/>
            <person name="Martins Dos Santos V.A."/>
            <person name="Jensen O.N."/>
            <person name="Pelaez A.I."/>
            <person name="Sanchez J."/>
            <person name="Ferrer M."/>
        </authorList>
    </citation>
    <scope>NUCLEOTIDE SEQUENCE</scope>
</reference>
<feature type="transmembrane region" description="Helical" evidence="6">
    <location>
        <begin position="20"/>
        <end position="46"/>
    </location>
</feature>
<comment type="caution">
    <text evidence="7">The sequence shown here is derived from an EMBL/GenBank/DDBJ whole genome shotgun (WGS) entry which is preliminary data.</text>
</comment>
<feature type="transmembrane region" description="Helical" evidence="6">
    <location>
        <begin position="87"/>
        <end position="104"/>
    </location>
</feature>
<feature type="transmembrane region" description="Helical" evidence="6">
    <location>
        <begin position="125"/>
        <end position="144"/>
    </location>
</feature>
<dbReference type="PANTHER" id="PTHR30569:SF0">
    <property type="entry name" value="CYTOSINE PERMEASE"/>
    <property type="match status" value="1"/>
</dbReference>
<dbReference type="Gene3D" id="1.10.4160.10">
    <property type="entry name" value="Hydantoin permease"/>
    <property type="match status" value="1"/>
</dbReference>
<dbReference type="PANTHER" id="PTHR30569">
    <property type="entry name" value="CYTOSINE TRANSPORTER CODB"/>
    <property type="match status" value="1"/>
</dbReference>
<feature type="transmembrane region" description="Helical" evidence="6">
    <location>
        <begin position="58"/>
        <end position="75"/>
    </location>
</feature>
<feature type="non-terminal residue" evidence="7">
    <location>
        <position position="1"/>
    </location>
</feature>
<evidence type="ECO:0000313" key="7">
    <source>
        <dbReference type="EMBL" id="EQD80860.1"/>
    </source>
</evidence>
<protein>
    <submittedName>
        <fullName evidence="7">Permease for cytosine/purines, uracil, thiamine, allantoin</fullName>
    </submittedName>
</protein>
<gene>
    <name evidence="7" type="ORF">B1A_00440</name>
</gene>
<comment type="similarity">
    <text evidence="2">Belongs to the purine-cytosine permease (2.A.39) family.</text>
</comment>
<organism evidence="7">
    <name type="scientific">mine drainage metagenome</name>
    <dbReference type="NCBI Taxonomy" id="410659"/>
    <lineage>
        <taxon>unclassified sequences</taxon>
        <taxon>metagenomes</taxon>
        <taxon>ecological metagenomes</taxon>
    </lineage>
</organism>
<evidence type="ECO:0000256" key="3">
    <source>
        <dbReference type="ARBA" id="ARBA00022692"/>
    </source>
</evidence>
<evidence type="ECO:0000256" key="1">
    <source>
        <dbReference type="ARBA" id="ARBA00004141"/>
    </source>
</evidence>